<keyword evidence="2" id="KW-1185">Reference proteome</keyword>
<accession>A0ABU6ZJ28</accession>
<sequence length="139" mass="15540">MLRSNSDPNLLLFDPEIETTPRRARQVRRRIEFENNLRSQTKNLASVNNSSYSSYSDFDFEISSSSDTGTSNMGDLPRITLKQMGGASMALENQPVRFPELNENFELKSGLINLLPTGGDEDAVKAFAFPFSLEGRAKD</sequence>
<organism evidence="1 2">
    <name type="scientific">Stylosanthes scabra</name>
    <dbReference type="NCBI Taxonomy" id="79078"/>
    <lineage>
        <taxon>Eukaryota</taxon>
        <taxon>Viridiplantae</taxon>
        <taxon>Streptophyta</taxon>
        <taxon>Embryophyta</taxon>
        <taxon>Tracheophyta</taxon>
        <taxon>Spermatophyta</taxon>
        <taxon>Magnoliopsida</taxon>
        <taxon>eudicotyledons</taxon>
        <taxon>Gunneridae</taxon>
        <taxon>Pentapetalae</taxon>
        <taxon>rosids</taxon>
        <taxon>fabids</taxon>
        <taxon>Fabales</taxon>
        <taxon>Fabaceae</taxon>
        <taxon>Papilionoideae</taxon>
        <taxon>50 kb inversion clade</taxon>
        <taxon>dalbergioids sensu lato</taxon>
        <taxon>Dalbergieae</taxon>
        <taxon>Pterocarpus clade</taxon>
        <taxon>Stylosanthes</taxon>
    </lineage>
</organism>
<gene>
    <name evidence="1" type="ORF">PIB30_059809</name>
</gene>
<evidence type="ECO:0000313" key="2">
    <source>
        <dbReference type="Proteomes" id="UP001341840"/>
    </source>
</evidence>
<dbReference type="EMBL" id="JASCZI010272380">
    <property type="protein sequence ID" value="MED6221961.1"/>
    <property type="molecule type" value="Genomic_DNA"/>
</dbReference>
<protein>
    <submittedName>
        <fullName evidence="1">Uncharacterized protein</fullName>
    </submittedName>
</protein>
<evidence type="ECO:0000313" key="1">
    <source>
        <dbReference type="EMBL" id="MED6221961.1"/>
    </source>
</evidence>
<proteinExistence type="predicted"/>
<name>A0ABU6ZJ28_9FABA</name>
<comment type="caution">
    <text evidence="1">The sequence shown here is derived from an EMBL/GenBank/DDBJ whole genome shotgun (WGS) entry which is preliminary data.</text>
</comment>
<reference evidence="1 2" key="1">
    <citation type="journal article" date="2023" name="Plants (Basel)">
        <title>Bridging the Gap: Combining Genomics and Transcriptomics Approaches to Understand Stylosanthes scabra, an Orphan Legume from the Brazilian Caatinga.</title>
        <authorList>
            <person name="Ferreira-Neto J.R.C."/>
            <person name="da Silva M.D."/>
            <person name="Binneck E."/>
            <person name="de Melo N.F."/>
            <person name="da Silva R.H."/>
            <person name="de Melo A.L.T.M."/>
            <person name="Pandolfi V."/>
            <person name="Bustamante F.O."/>
            <person name="Brasileiro-Vidal A.C."/>
            <person name="Benko-Iseppon A.M."/>
        </authorList>
    </citation>
    <scope>NUCLEOTIDE SEQUENCE [LARGE SCALE GENOMIC DNA]</scope>
    <source>
        <tissue evidence="1">Leaves</tissue>
    </source>
</reference>
<dbReference type="Proteomes" id="UP001341840">
    <property type="component" value="Unassembled WGS sequence"/>
</dbReference>